<dbReference type="RefSeq" id="WP_286485331.1">
    <property type="nucleotide sequence ID" value="NZ_JACALR010000002.1"/>
</dbReference>
<dbReference type="Proteomes" id="UP001173578">
    <property type="component" value="Unassembled WGS sequence"/>
</dbReference>
<proteinExistence type="predicted"/>
<gene>
    <name evidence="2" type="ORF">HX095_05420</name>
</gene>
<evidence type="ECO:0000313" key="3">
    <source>
        <dbReference type="Proteomes" id="UP001173578"/>
    </source>
</evidence>
<dbReference type="InterPro" id="IPR009279">
    <property type="entry name" value="Portal_Mu"/>
</dbReference>
<protein>
    <submittedName>
        <fullName evidence="2">DUF935 family protein</fullName>
    </submittedName>
</protein>
<organism evidence="2 3">
    <name type="scientific">Empedobacter falsenii</name>
    <dbReference type="NCBI Taxonomy" id="343874"/>
    <lineage>
        <taxon>Bacteria</taxon>
        <taxon>Pseudomonadati</taxon>
        <taxon>Bacteroidota</taxon>
        <taxon>Flavobacteriia</taxon>
        <taxon>Flavobacteriales</taxon>
        <taxon>Weeksellaceae</taxon>
        <taxon>Empedobacter</taxon>
    </lineage>
</organism>
<evidence type="ECO:0000256" key="1">
    <source>
        <dbReference type="SAM" id="MobiDB-lite"/>
    </source>
</evidence>
<dbReference type="AlphaFoldDB" id="A0AAW7DGK9"/>
<reference evidence="2" key="2">
    <citation type="journal article" date="2022" name="Sci. Total Environ.">
        <title>Prevalence, transmission, and molecular epidemiology of tet(X)-positive bacteria among humans, animals, and environmental niches in China: An epidemiological, and genomic-based study.</title>
        <authorList>
            <person name="Dong N."/>
            <person name="Zeng Y."/>
            <person name="Cai C."/>
            <person name="Sun C."/>
            <person name="Lu J."/>
            <person name="Liu C."/>
            <person name="Zhou H."/>
            <person name="Sun Q."/>
            <person name="Shu L."/>
            <person name="Wang H."/>
            <person name="Wang Y."/>
            <person name="Wang S."/>
            <person name="Wu C."/>
            <person name="Chan E.W."/>
            <person name="Chen G."/>
            <person name="Shen Z."/>
            <person name="Chen S."/>
            <person name="Zhang R."/>
        </authorList>
    </citation>
    <scope>NUCLEOTIDE SEQUENCE</scope>
    <source>
        <strain evidence="2">210</strain>
    </source>
</reference>
<name>A0AAW7DGK9_9FLAO</name>
<accession>A0AAW7DGK9</accession>
<comment type="caution">
    <text evidence="2">The sequence shown here is derived from an EMBL/GenBank/DDBJ whole genome shotgun (WGS) entry which is preliminary data.</text>
</comment>
<dbReference type="Pfam" id="PF06074">
    <property type="entry name" value="Portal_Mu"/>
    <property type="match status" value="1"/>
</dbReference>
<reference evidence="2" key="1">
    <citation type="submission" date="2020-06" db="EMBL/GenBank/DDBJ databases">
        <authorList>
            <person name="Dong N."/>
        </authorList>
    </citation>
    <scope>NUCLEOTIDE SEQUENCE</scope>
    <source>
        <strain evidence="2">210</strain>
    </source>
</reference>
<feature type="region of interest" description="Disordered" evidence="1">
    <location>
        <begin position="1"/>
        <end position="21"/>
    </location>
</feature>
<sequence>MARRNRNKRTQPKQQQQQRAKLSTQLVEQYVFQTRQDISKWRMAENAIKAVEFPMSYLLYNLYDDVMNDTTVTSQIENRTLEAISANFNLRPKGGDIDVDLTEELQNAEFINEIIRQIVYTRFFGHSVIELDWDNTTGESLLKSTLIPRQNIIAKKGWFVKNYNDAEKIDYRGLEEYGTWILEFGKNDDLGLLNKIVPHVLFKKFAQSCWSELCEIYGIPPRVMKTDTQDPQALARGKKMMQQMGAAAWFIIDSSEEFQWAQGVQTNGDVYNNLIRLCTNEISIALNGAVLGQDTQNGSYGKERAGQDTLKKLVMADMAMVEMYMNTRVMPALARIGVVPENYIFQYEIAEDTEELWKMTVQALNHFTVDPEWVKDKFGIKITGERESATPVQQEKLSADDGFFV</sequence>
<dbReference type="EMBL" id="JACALR010000002">
    <property type="protein sequence ID" value="MDM1550648.1"/>
    <property type="molecule type" value="Genomic_DNA"/>
</dbReference>
<feature type="compositionally biased region" description="Basic residues" evidence="1">
    <location>
        <begin position="1"/>
        <end position="11"/>
    </location>
</feature>
<evidence type="ECO:0000313" key="2">
    <source>
        <dbReference type="EMBL" id="MDM1550648.1"/>
    </source>
</evidence>